<dbReference type="Proteomes" id="UP000220246">
    <property type="component" value="Unassembled WGS sequence"/>
</dbReference>
<evidence type="ECO:0000313" key="3">
    <source>
        <dbReference type="Proteomes" id="UP000220246"/>
    </source>
</evidence>
<dbReference type="AlphaFoldDB" id="A0A2A7UXG1"/>
<feature type="region of interest" description="Disordered" evidence="1">
    <location>
        <begin position="1"/>
        <end position="48"/>
    </location>
</feature>
<comment type="caution">
    <text evidence="2">The sequence shown here is derived from an EMBL/GenBank/DDBJ whole genome shotgun (WGS) entry which is preliminary data.</text>
</comment>
<dbReference type="OrthoDB" id="450143at2"/>
<dbReference type="EMBL" id="PDEA01000001">
    <property type="protein sequence ID" value="PEH89871.1"/>
    <property type="molecule type" value="Genomic_DNA"/>
</dbReference>
<reference evidence="3" key="1">
    <citation type="submission" date="2017-09" db="EMBL/GenBank/DDBJ databases">
        <title>FDA dAtabase for Regulatory Grade micrObial Sequences (FDA-ARGOS): Supporting development and validation of Infectious Disease Dx tests.</title>
        <authorList>
            <person name="Minogue T."/>
            <person name="Wolcott M."/>
            <person name="Wasieloski L."/>
            <person name="Aguilar W."/>
            <person name="Moore D."/>
            <person name="Tallon L."/>
            <person name="Sadzewicz L."/>
            <person name="Ott S."/>
            <person name="Zhao X."/>
            <person name="Nagaraj S."/>
            <person name="Vavikolanu K."/>
            <person name="Aluvathingal J."/>
            <person name="Nadendla S."/>
            <person name="Sichtig H."/>
        </authorList>
    </citation>
    <scope>NUCLEOTIDE SEQUENCE [LARGE SCALE GENOMIC DNA]</scope>
    <source>
        <strain evidence="3">FDAARGOS_394</strain>
    </source>
</reference>
<gene>
    <name evidence="2" type="ORF">CRM82_15775</name>
</gene>
<organism evidence="2 3">
    <name type="scientific">Comamonas terrigena</name>
    <dbReference type="NCBI Taxonomy" id="32013"/>
    <lineage>
        <taxon>Bacteria</taxon>
        <taxon>Pseudomonadati</taxon>
        <taxon>Pseudomonadota</taxon>
        <taxon>Betaproteobacteria</taxon>
        <taxon>Burkholderiales</taxon>
        <taxon>Comamonadaceae</taxon>
        <taxon>Comamonas</taxon>
    </lineage>
</organism>
<evidence type="ECO:0000313" key="2">
    <source>
        <dbReference type="EMBL" id="PEH89871.1"/>
    </source>
</evidence>
<accession>A0A2A7UXG1</accession>
<proteinExistence type="predicted"/>
<evidence type="ECO:0000256" key="1">
    <source>
        <dbReference type="SAM" id="MobiDB-lite"/>
    </source>
</evidence>
<name>A0A2A7UXG1_COMTR</name>
<feature type="compositionally biased region" description="Polar residues" evidence="1">
    <location>
        <begin position="33"/>
        <end position="43"/>
    </location>
</feature>
<protein>
    <submittedName>
        <fullName evidence="2">Uncharacterized protein</fullName>
    </submittedName>
</protein>
<sequence length="152" mass="17340">MRTSPLYRSVNTRTHGVKHGVGGEFRHDRQTKSSKNSEASRTSMHGRLKHGRDYTPLFRFLLSKVGDPWDRVFGEAKSRLDTTEPIFWLVARCEEQKEKFVRVGESSYFSGLFVDGEGLLQLVDSSLRAQDMKPFCTCCTHTFNGVQFGTKD</sequence>
<keyword evidence="3" id="KW-1185">Reference proteome</keyword>